<protein>
    <submittedName>
        <fullName evidence="1">LuxR family transcriptional regulator</fullName>
    </submittedName>
</protein>
<evidence type="ECO:0000313" key="1">
    <source>
        <dbReference type="EMBL" id="MFC5910684.1"/>
    </source>
</evidence>
<proteinExistence type="predicted"/>
<evidence type="ECO:0000313" key="2">
    <source>
        <dbReference type="Proteomes" id="UP001596174"/>
    </source>
</evidence>
<dbReference type="Proteomes" id="UP001596174">
    <property type="component" value="Unassembled WGS sequence"/>
</dbReference>
<reference evidence="2" key="1">
    <citation type="journal article" date="2019" name="Int. J. Syst. Evol. Microbiol.">
        <title>The Global Catalogue of Microorganisms (GCM) 10K type strain sequencing project: providing services to taxonomists for standard genome sequencing and annotation.</title>
        <authorList>
            <consortium name="The Broad Institute Genomics Platform"/>
            <consortium name="The Broad Institute Genome Sequencing Center for Infectious Disease"/>
            <person name="Wu L."/>
            <person name="Ma J."/>
        </authorList>
    </citation>
    <scope>NUCLEOTIDE SEQUENCE [LARGE SCALE GENOMIC DNA]</scope>
    <source>
        <strain evidence="2">JCM 4816</strain>
    </source>
</reference>
<feature type="non-terminal residue" evidence="1">
    <location>
        <position position="1"/>
    </location>
</feature>
<gene>
    <name evidence="1" type="ORF">ACFP3V_26190</name>
</gene>
<keyword evidence="2" id="KW-1185">Reference proteome</keyword>
<name>A0ABW1GAL8_9ACTN</name>
<feature type="non-terminal residue" evidence="1">
    <location>
        <position position="219"/>
    </location>
</feature>
<accession>A0ABW1GAL8</accession>
<dbReference type="EMBL" id="JBHSQJ010000129">
    <property type="protein sequence ID" value="MFC5910684.1"/>
    <property type="molecule type" value="Genomic_DNA"/>
</dbReference>
<sequence length="219" mass="22406">AVLHESDDPARRVRARLVLLDTVGQALGSAGHLIEDGLADAGTDPALLGPLRFWSAVRELLGGRTGSAALEARRAAALAAAAHDRATRVAALGLLGTLHGLRGHPRLAASALELAVQLTPRQPSASLLRRQALAELDGDRLAEAEALTARLLSRAGGGGGIEDRMATLVALTRVHARAGDAMRAREAAARCARLLVDAGTASPLAAYAEALAEAVGGDP</sequence>
<organism evidence="1 2">
    <name type="scientific">Streptacidiphilus monticola</name>
    <dbReference type="NCBI Taxonomy" id="2161674"/>
    <lineage>
        <taxon>Bacteria</taxon>
        <taxon>Bacillati</taxon>
        <taxon>Actinomycetota</taxon>
        <taxon>Actinomycetes</taxon>
        <taxon>Kitasatosporales</taxon>
        <taxon>Streptomycetaceae</taxon>
        <taxon>Streptacidiphilus</taxon>
    </lineage>
</organism>
<dbReference type="Gene3D" id="1.25.40.10">
    <property type="entry name" value="Tetratricopeptide repeat domain"/>
    <property type="match status" value="1"/>
</dbReference>
<comment type="caution">
    <text evidence="1">The sequence shown here is derived from an EMBL/GenBank/DDBJ whole genome shotgun (WGS) entry which is preliminary data.</text>
</comment>
<dbReference type="InterPro" id="IPR011990">
    <property type="entry name" value="TPR-like_helical_dom_sf"/>
</dbReference>